<comment type="caution">
    <text evidence="2">The sequence shown here is derived from an EMBL/GenBank/DDBJ whole genome shotgun (WGS) entry which is preliminary data.</text>
</comment>
<gene>
    <name evidence="2" type="ORF">GCM10007392_21000</name>
</gene>
<dbReference type="AlphaFoldDB" id="A0A918K981"/>
<reference evidence="2" key="2">
    <citation type="submission" date="2020-09" db="EMBL/GenBank/DDBJ databases">
        <authorList>
            <person name="Sun Q."/>
            <person name="Kim S."/>
        </authorList>
    </citation>
    <scope>NUCLEOTIDE SEQUENCE</scope>
    <source>
        <strain evidence="2">KCTC 22169</strain>
    </source>
</reference>
<protein>
    <submittedName>
        <fullName evidence="2">Uncharacterized protein</fullName>
    </submittedName>
</protein>
<evidence type="ECO:0000313" key="3">
    <source>
        <dbReference type="Proteomes" id="UP000626148"/>
    </source>
</evidence>
<evidence type="ECO:0000313" key="2">
    <source>
        <dbReference type="EMBL" id="GGX53298.1"/>
    </source>
</evidence>
<organism evidence="2 3">
    <name type="scientific">Saccharospirillum salsuginis</name>
    <dbReference type="NCBI Taxonomy" id="418750"/>
    <lineage>
        <taxon>Bacteria</taxon>
        <taxon>Pseudomonadati</taxon>
        <taxon>Pseudomonadota</taxon>
        <taxon>Gammaproteobacteria</taxon>
        <taxon>Oceanospirillales</taxon>
        <taxon>Saccharospirillaceae</taxon>
        <taxon>Saccharospirillum</taxon>
    </lineage>
</organism>
<evidence type="ECO:0000256" key="1">
    <source>
        <dbReference type="SAM" id="MobiDB-lite"/>
    </source>
</evidence>
<dbReference type="Proteomes" id="UP000626148">
    <property type="component" value="Unassembled WGS sequence"/>
</dbReference>
<reference evidence="2" key="1">
    <citation type="journal article" date="2014" name="Int. J. Syst. Evol. Microbiol.">
        <title>Complete genome sequence of Corynebacterium casei LMG S-19264T (=DSM 44701T), isolated from a smear-ripened cheese.</title>
        <authorList>
            <consortium name="US DOE Joint Genome Institute (JGI-PGF)"/>
            <person name="Walter F."/>
            <person name="Albersmeier A."/>
            <person name="Kalinowski J."/>
            <person name="Ruckert C."/>
        </authorList>
    </citation>
    <scope>NUCLEOTIDE SEQUENCE</scope>
    <source>
        <strain evidence="2">KCTC 22169</strain>
    </source>
</reference>
<keyword evidence="3" id="KW-1185">Reference proteome</keyword>
<feature type="region of interest" description="Disordered" evidence="1">
    <location>
        <begin position="32"/>
        <end position="54"/>
    </location>
</feature>
<dbReference type="EMBL" id="BMXR01000004">
    <property type="protein sequence ID" value="GGX53298.1"/>
    <property type="molecule type" value="Genomic_DNA"/>
</dbReference>
<proteinExistence type="predicted"/>
<name>A0A918K981_9GAMM</name>
<sequence length="54" mass="5743">MAGAWGGPIGDVGSMDAAVKLTWMYSQRPRGGYPRHLARANGNRVDPGTKAETL</sequence>
<accession>A0A918K981</accession>